<gene>
    <name evidence="1" type="ORF">CR513_16018</name>
</gene>
<proteinExistence type="predicted"/>
<reference evidence="1" key="1">
    <citation type="submission" date="2018-05" db="EMBL/GenBank/DDBJ databases">
        <title>Draft genome of Mucuna pruriens seed.</title>
        <authorList>
            <person name="Nnadi N.E."/>
            <person name="Vos R."/>
            <person name="Hasami M.H."/>
            <person name="Devisetty U.K."/>
            <person name="Aguiy J.C."/>
        </authorList>
    </citation>
    <scope>NUCLEOTIDE SEQUENCE [LARGE SCALE GENOMIC DNA]</scope>
    <source>
        <strain evidence="1">JCA_2017</strain>
    </source>
</reference>
<dbReference type="EMBL" id="QJKJ01002911">
    <property type="protein sequence ID" value="RDY00766.1"/>
    <property type="molecule type" value="Genomic_DNA"/>
</dbReference>
<accession>A0A371HD89</accession>
<keyword evidence="2" id="KW-1185">Reference proteome</keyword>
<name>A0A371HD89_MUCPR</name>
<evidence type="ECO:0000313" key="1">
    <source>
        <dbReference type="EMBL" id="RDY00766.1"/>
    </source>
</evidence>
<comment type="caution">
    <text evidence="1">The sequence shown here is derived from an EMBL/GenBank/DDBJ whole genome shotgun (WGS) entry which is preliminary data.</text>
</comment>
<evidence type="ECO:0000313" key="2">
    <source>
        <dbReference type="Proteomes" id="UP000257109"/>
    </source>
</evidence>
<dbReference type="Proteomes" id="UP000257109">
    <property type="component" value="Unassembled WGS sequence"/>
</dbReference>
<dbReference type="AlphaFoldDB" id="A0A371HD89"/>
<protein>
    <submittedName>
        <fullName evidence="1">Uncharacterized protein</fullName>
    </submittedName>
</protein>
<sequence>MNSNNMQFQQNLNGMIQDLKMQSAGFGNLPLQTIPNSKGNASVMPLRSGRELPQQAAPQFLSTPNSLRSCAYTRKMIKGGVELGGIMSGLTKNDEVTAGSQQTLLKKCRDPKIFSIQYTSVNVLLPMPCWA</sequence>
<feature type="non-terminal residue" evidence="1">
    <location>
        <position position="1"/>
    </location>
</feature>
<organism evidence="1 2">
    <name type="scientific">Mucuna pruriens</name>
    <name type="common">Velvet bean</name>
    <name type="synonym">Dolichos pruriens</name>
    <dbReference type="NCBI Taxonomy" id="157652"/>
    <lineage>
        <taxon>Eukaryota</taxon>
        <taxon>Viridiplantae</taxon>
        <taxon>Streptophyta</taxon>
        <taxon>Embryophyta</taxon>
        <taxon>Tracheophyta</taxon>
        <taxon>Spermatophyta</taxon>
        <taxon>Magnoliopsida</taxon>
        <taxon>eudicotyledons</taxon>
        <taxon>Gunneridae</taxon>
        <taxon>Pentapetalae</taxon>
        <taxon>rosids</taxon>
        <taxon>fabids</taxon>
        <taxon>Fabales</taxon>
        <taxon>Fabaceae</taxon>
        <taxon>Papilionoideae</taxon>
        <taxon>50 kb inversion clade</taxon>
        <taxon>NPAAA clade</taxon>
        <taxon>indigoferoid/millettioid clade</taxon>
        <taxon>Phaseoleae</taxon>
        <taxon>Mucuna</taxon>
    </lineage>
</organism>